<gene>
    <name evidence="2" type="ORF">EAV92_01845</name>
</gene>
<evidence type="ECO:0000313" key="2">
    <source>
        <dbReference type="EMBL" id="AYQ71436.1"/>
    </source>
</evidence>
<accession>A0A3G3JT87</accession>
<dbReference type="Proteomes" id="UP000269097">
    <property type="component" value="Chromosome"/>
</dbReference>
<proteinExistence type="predicted"/>
<evidence type="ECO:0000313" key="3">
    <source>
        <dbReference type="Proteomes" id="UP000269097"/>
    </source>
</evidence>
<feature type="region of interest" description="Disordered" evidence="1">
    <location>
        <begin position="93"/>
        <end position="137"/>
    </location>
</feature>
<sequence>MNRMDLEWEIKLQILESIARSQTALAVLLENTAGVVAEAGVSPVLIREHARAIEGMQAALLRSVTGFSWQRPKRGIPVPPWIGAGIHPIRKRSREALRVGHSSGSKTRVGGKKNGENNEEADPQPPCEQQEKRRYRA</sequence>
<protein>
    <submittedName>
        <fullName evidence="2">Uncharacterized protein</fullName>
    </submittedName>
</protein>
<dbReference type="AlphaFoldDB" id="A0A3G3JT87"/>
<evidence type="ECO:0000256" key="1">
    <source>
        <dbReference type="SAM" id="MobiDB-lite"/>
    </source>
</evidence>
<name>A0A3G3JT87_9BACL</name>
<keyword evidence="3" id="KW-1185">Reference proteome</keyword>
<reference evidence="2 3" key="1">
    <citation type="submission" date="2018-10" db="EMBL/GenBank/DDBJ databases">
        <title>Genome Sequence of Cohnella sp.</title>
        <authorList>
            <person name="Srinivasan S."/>
            <person name="Kim M.K."/>
        </authorList>
    </citation>
    <scope>NUCLEOTIDE SEQUENCE [LARGE SCALE GENOMIC DNA]</scope>
    <source>
        <strain evidence="2 3">18JY8-7</strain>
    </source>
</reference>
<organism evidence="2 3">
    <name type="scientific">Cohnella candidum</name>
    <dbReference type="NCBI Taxonomy" id="2674991"/>
    <lineage>
        <taxon>Bacteria</taxon>
        <taxon>Bacillati</taxon>
        <taxon>Bacillota</taxon>
        <taxon>Bacilli</taxon>
        <taxon>Bacillales</taxon>
        <taxon>Paenibacillaceae</taxon>
        <taxon>Cohnella</taxon>
    </lineage>
</organism>
<dbReference type="KEGG" id="coh:EAV92_01845"/>
<dbReference type="EMBL" id="CP033433">
    <property type="protein sequence ID" value="AYQ71436.1"/>
    <property type="molecule type" value="Genomic_DNA"/>
</dbReference>